<feature type="transmembrane region" description="Helical" evidence="19">
    <location>
        <begin position="32"/>
        <end position="56"/>
    </location>
</feature>
<reference evidence="21 22" key="1">
    <citation type="submission" date="2020-12" db="EMBL/GenBank/DDBJ databases">
        <title>FDA dAtabase for Regulatory Grade micrObial Sequences (FDA-ARGOS): Supporting development and validation of Infectious Disease Dx tests.</title>
        <authorList>
            <person name="Sproer C."/>
            <person name="Gronow S."/>
            <person name="Severitt S."/>
            <person name="Schroder I."/>
            <person name="Tallon L."/>
            <person name="Sadzewicz L."/>
            <person name="Zhao X."/>
            <person name="Boylan J."/>
            <person name="Ott S."/>
            <person name="Bowen H."/>
            <person name="Vavikolanu K."/>
            <person name="Mehta A."/>
            <person name="Aluvathingal J."/>
            <person name="Nadendla S."/>
            <person name="Lowell S."/>
            <person name="Myers T."/>
            <person name="Yan Y."/>
            <person name="Sichtig H."/>
        </authorList>
    </citation>
    <scope>NUCLEOTIDE SEQUENCE [LARGE SCALE GENOMIC DNA]</scope>
    <source>
        <strain evidence="21 22">FDAARGOS_911</strain>
    </source>
</reference>
<dbReference type="EC" id="2.7.8.26" evidence="5 19"/>
<keyword evidence="10 19" id="KW-0812">Transmembrane</keyword>
<dbReference type="NCBIfam" id="TIGR00317">
    <property type="entry name" value="cobS"/>
    <property type="match status" value="1"/>
</dbReference>
<evidence type="ECO:0000256" key="19">
    <source>
        <dbReference type="HAMAP-Rule" id="MF_00719"/>
    </source>
</evidence>
<keyword evidence="13 19" id="KW-0472">Membrane</keyword>
<keyword evidence="9 19" id="KW-0808">Transferase</keyword>
<evidence type="ECO:0000256" key="3">
    <source>
        <dbReference type="ARBA" id="ARBA00004663"/>
    </source>
</evidence>
<evidence type="ECO:0000313" key="22">
    <source>
        <dbReference type="Proteomes" id="UP000594771"/>
    </source>
</evidence>
<proteinExistence type="inferred from homology"/>
<evidence type="ECO:0000256" key="16">
    <source>
        <dbReference type="ARBA" id="ARBA00032853"/>
    </source>
</evidence>
<comment type="catalytic activity">
    <reaction evidence="17 19">
        <text>alpha-ribazole + adenosylcob(III)inamide-GDP = adenosylcob(III)alamin + GMP + H(+)</text>
        <dbReference type="Rhea" id="RHEA:16049"/>
        <dbReference type="ChEBI" id="CHEBI:10329"/>
        <dbReference type="ChEBI" id="CHEBI:15378"/>
        <dbReference type="ChEBI" id="CHEBI:18408"/>
        <dbReference type="ChEBI" id="CHEBI:58115"/>
        <dbReference type="ChEBI" id="CHEBI:60487"/>
        <dbReference type="EC" id="2.7.8.26"/>
    </reaction>
</comment>
<evidence type="ECO:0000256" key="8">
    <source>
        <dbReference type="ARBA" id="ARBA00022573"/>
    </source>
</evidence>
<keyword evidence="12 19" id="KW-1133">Transmembrane helix</keyword>
<dbReference type="GO" id="GO:0008818">
    <property type="term" value="F:cobalamin 5'-phosphate synthase activity"/>
    <property type="evidence" value="ECO:0007669"/>
    <property type="project" value="UniProtKB-UniRule"/>
</dbReference>
<comment type="cofactor">
    <cofactor evidence="1 19">
        <name>Mg(2+)</name>
        <dbReference type="ChEBI" id="CHEBI:18420"/>
    </cofactor>
</comment>
<protein>
    <recommendedName>
        <fullName evidence="6 19">Adenosylcobinamide-GDP ribazoletransferase</fullName>
        <ecNumber evidence="5 19">2.7.8.26</ecNumber>
    </recommendedName>
    <alternativeName>
        <fullName evidence="16 19">Cobalamin synthase</fullName>
    </alternativeName>
    <alternativeName>
        <fullName evidence="15 19">Cobalamin-5'-phosphate synthase</fullName>
    </alternativeName>
</protein>
<name>A0A0X8FD91_9LACT</name>
<dbReference type="PANTHER" id="PTHR34148:SF1">
    <property type="entry name" value="ADENOSYLCOBINAMIDE-GDP RIBAZOLETRANSFERASE"/>
    <property type="match status" value="1"/>
</dbReference>
<dbReference type="KEGG" id="aun:AWM73_01250"/>
<dbReference type="InterPro" id="IPR003805">
    <property type="entry name" value="CobS"/>
</dbReference>
<dbReference type="EMBL" id="JAOTML010000004">
    <property type="protein sequence ID" value="MCY3053318.1"/>
    <property type="molecule type" value="Genomic_DNA"/>
</dbReference>
<evidence type="ECO:0000256" key="11">
    <source>
        <dbReference type="ARBA" id="ARBA00022842"/>
    </source>
</evidence>
<evidence type="ECO:0000256" key="5">
    <source>
        <dbReference type="ARBA" id="ARBA00013200"/>
    </source>
</evidence>
<reference evidence="20" key="2">
    <citation type="submission" date="2022-09" db="EMBL/GenBank/DDBJ databases">
        <title>Aerococcus urinae taxonomy study.</title>
        <authorList>
            <person name="Christensen J."/>
            <person name="Senneby E."/>
        </authorList>
    </citation>
    <scope>NUCLEOTIDE SEQUENCE</scope>
    <source>
        <strain evidence="20">NLD-066-U95</strain>
    </source>
</reference>
<evidence type="ECO:0000313" key="23">
    <source>
        <dbReference type="Proteomes" id="UP001069145"/>
    </source>
</evidence>
<keyword evidence="11 19" id="KW-0460">Magnesium</keyword>
<dbReference type="EMBL" id="CP065662">
    <property type="protein sequence ID" value="QPS01456.1"/>
    <property type="molecule type" value="Genomic_DNA"/>
</dbReference>
<keyword evidence="23" id="KW-1185">Reference proteome</keyword>
<dbReference type="PANTHER" id="PTHR34148">
    <property type="entry name" value="ADENOSYLCOBINAMIDE-GDP RIBAZOLETRANSFERASE"/>
    <property type="match status" value="1"/>
</dbReference>
<comment type="subcellular location">
    <subcellularLocation>
        <location evidence="2 19">Cell membrane</location>
        <topology evidence="2 19">Multi-pass membrane protein</topology>
    </subcellularLocation>
</comment>
<dbReference type="GeneID" id="35768041"/>
<dbReference type="AlphaFoldDB" id="A0A0X8FD91"/>
<evidence type="ECO:0000313" key="21">
    <source>
        <dbReference type="EMBL" id="QPS01456.1"/>
    </source>
</evidence>
<evidence type="ECO:0000256" key="17">
    <source>
        <dbReference type="ARBA" id="ARBA00048623"/>
    </source>
</evidence>
<evidence type="ECO:0000313" key="20">
    <source>
        <dbReference type="EMBL" id="MCY3053318.1"/>
    </source>
</evidence>
<dbReference type="GO" id="GO:0009236">
    <property type="term" value="P:cobalamin biosynthetic process"/>
    <property type="evidence" value="ECO:0007669"/>
    <property type="project" value="UniProtKB-UniRule"/>
</dbReference>
<feature type="transmembrane region" description="Helical" evidence="19">
    <location>
        <begin position="137"/>
        <end position="162"/>
    </location>
</feature>
<evidence type="ECO:0000256" key="2">
    <source>
        <dbReference type="ARBA" id="ARBA00004651"/>
    </source>
</evidence>
<dbReference type="RefSeq" id="WP_060777714.1">
    <property type="nucleotide sequence ID" value="NZ_CAJHLF010000001.1"/>
</dbReference>
<evidence type="ECO:0000256" key="10">
    <source>
        <dbReference type="ARBA" id="ARBA00022692"/>
    </source>
</evidence>
<feature type="transmembrane region" description="Helical" evidence="19">
    <location>
        <begin position="183"/>
        <end position="216"/>
    </location>
</feature>
<dbReference type="UniPathway" id="UPA00148">
    <property type="reaction ID" value="UER00238"/>
</dbReference>
<evidence type="ECO:0000256" key="12">
    <source>
        <dbReference type="ARBA" id="ARBA00022989"/>
    </source>
</evidence>
<feature type="transmembrane region" description="Helical" evidence="19">
    <location>
        <begin position="62"/>
        <end position="86"/>
    </location>
</feature>
<feature type="transmembrane region" description="Helical" evidence="19">
    <location>
        <begin position="107"/>
        <end position="125"/>
    </location>
</feature>
<evidence type="ECO:0000256" key="1">
    <source>
        <dbReference type="ARBA" id="ARBA00001946"/>
    </source>
</evidence>
<evidence type="ECO:0000256" key="14">
    <source>
        <dbReference type="ARBA" id="ARBA00025228"/>
    </source>
</evidence>
<comment type="similarity">
    <text evidence="4 19">Belongs to the CobS family.</text>
</comment>
<comment type="function">
    <text evidence="14 19">Joins adenosylcobinamide-GDP and alpha-ribazole to generate adenosylcobalamin (Ado-cobalamin). Also synthesizes adenosylcobalamin 5'-phosphate from adenosylcobinamide-GDP and alpha-ribazole 5'-phosphate.</text>
</comment>
<evidence type="ECO:0000256" key="4">
    <source>
        <dbReference type="ARBA" id="ARBA00010561"/>
    </source>
</evidence>
<organism evidence="21 22">
    <name type="scientific">Aerococcus urinae</name>
    <dbReference type="NCBI Taxonomy" id="1376"/>
    <lineage>
        <taxon>Bacteria</taxon>
        <taxon>Bacillati</taxon>
        <taxon>Bacillota</taxon>
        <taxon>Bacilli</taxon>
        <taxon>Lactobacillales</taxon>
        <taxon>Aerococcaceae</taxon>
        <taxon>Aerococcus</taxon>
    </lineage>
</organism>
<dbReference type="GO" id="GO:0051073">
    <property type="term" value="F:adenosylcobinamide-GDP ribazoletransferase activity"/>
    <property type="evidence" value="ECO:0007669"/>
    <property type="project" value="UniProtKB-UniRule"/>
</dbReference>
<dbReference type="Proteomes" id="UP000594771">
    <property type="component" value="Chromosome"/>
</dbReference>
<comment type="catalytic activity">
    <reaction evidence="18 19">
        <text>alpha-ribazole 5'-phosphate + adenosylcob(III)inamide-GDP = adenosylcob(III)alamin 5'-phosphate + GMP + H(+)</text>
        <dbReference type="Rhea" id="RHEA:23560"/>
        <dbReference type="ChEBI" id="CHEBI:15378"/>
        <dbReference type="ChEBI" id="CHEBI:57918"/>
        <dbReference type="ChEBI" id="CHEBI:58115"/>
        <dbReference type="ChEBI" id="CHEBI:60487"/>
        <dbReference type="ChEBI" id="CHEBI:60493"/>
        <dbReference type="EC" id="2.7.8.26"/>
    </reaction>
</comment>
<dbReference type="OrthoDB" id="9794626at2"/>
<evidence type="ECO:0000256" key="13">
    <source>
        <dbReference type="ARBA" id="ARBA00023136"/>
    </source>
</evidence>
<accession>A0A0X8FD91</accession>
<evidence type="ECO:0000256" key="7">
    <source>
        <dbReference type="ARBA" id="ARBA00022475"/>
    </source>
</evidence>
<gene>
    <name evidence="19 21" type="primary">cobS</name>
    <name evidence="21" type="ORF">I6G68_08805</name>
    <name evidence="20" type="ORF">ODY43_04860</name>
</gene>
<evidence type="ECO:0000256" key="6">
    <source>
        <dbReference type="ARBA" id="ARBA00015850"/>
    </source>
</evidence>
<evidence type="ECO:0000256" key="18">
    <source>
        <dbReference type="ARBA" id="ARBA00049504"/>
    </source>
</evidence>
<sequence length="253" mass="27992">MIKVLIIYFQFFTRIPIPIAVDHPLERYRQGIYLLPLFGALLFSLLAFIYALLAYVLPIHVVWLLVLIFETIITGGFHMDALADTCDGIFSARKKEDMLRIMKDSRLGAFGGIALIFYYLLYYVLGSEVLNGLHGLVSQIGLIISLGVISRAMLALGHWQLVYSGYNPNGMGKMMVGTPKWGILLGQLLTLVILFFIIGVKALLAYGLTTVVVLFYRRHIYHLLGGMSGDTVGCMGPLSEITFLLGLLALGGL</sequence>
<dbReference type="Proteomes" id="UP001069145">
    <property type="component" value="Unassembled WGS sequence"/>
</dbReference>
<dbReference type="HAMAP" id="MF_00719">
    <property type="entry name" value="CobS"/>
    <property type="match status" value="1"/>
</dbReference>
<dbReference type="GO" id="GO:0005886">
    <property type="term" value="C:plasma membrane"/>
    <property type="evidence" value="ECO:0007669"/>
    <property type="project" value="UniProtKB-SubCell"/>
</dbReference>
<evidence type="ECO:0000256" key="15">
    <source>
        <dbReference type="ARBA" id="ARBA00032605"/>
    </source>
</evidence>
<evidence type="ECO:0000256" key="9">
    <source>
        <dbReference type="ARBA" id="ARBA00022679"/>
    </source>
</evidence>
<dbReference type="Pfam" id="PF02654">
    <property type="entry name" value="CobS"/>
    <property type="match status" value="1"/>
</dbReference>
<keyword evidence="8 19" id="KW-0169">Cobalamin biosynthesis</keyword>
<comment type="pathway">
    <text evidence="3 19">Cofactor biosynthesis; adenosylcobalamin biosynthesis; adenosylcobalamin from cob(II)yrinate a,c-diamide: step 7/7.</text>
</comment>
<keyword evidence="7 19" id="KW-1003">Cell membrane</keyword>